<gene>
    <name evidence="8" type="ORF">ACFQU0_14025</name>
</gene>
<dbReference type="InterPro" id="IPR008490">
    <property type="entry name" value="Transposase_InsH_N"/>
</dbReference>
<keyword evidence="4" id="KW-0238">DNA-binding</keyword>
<proteinExistence type="inferred from homology"/>
<feature type="domain" description="Transposase IS4-like" evidence="6">
    <location>
        <begin position="138"/>
        <end position="320"/>
    </location>
</feature>
<keyword evidence="5" id="KW-0233">DNA recombination</keyword>
<accession>A0ABW2SDE5</accession>
<evidence type="ECO:0000256" key="4">
    <source>
        <dbReference type="ARBA" id="ARBA00023125"/>
    </source>
</evidence>
<dbReference type="EMBL" id="JBHTBZ010000041">
    <property type="protein sequence ID" value="MFC7461546.1"/>
    <property type="molecule type" value="Genomic_DNA"/>
</dbReference>
<dbReference type="Pfam" id="PF05598">
    <property type="entry name" value="DUF772"/>
    <property type="match status" value="1"/>
</dbReference>
<name>A0ABW2SDE5_9BURK</name>
<keyword evidence="3" id="KW-0815">Transposition</keyword>
<evidence type="ECO:0000313" key="8">
    <source>
        <dbReference type="EMBL" id="MFC7461546.1"/>
    </source>
</evidence>
<dbReference type="RefSeq" id="WP_382201902.1">
    <property type="nucleotide sequence ID" value="NZ_JBHTBZ010000041.1"/>
</dbReference>
<comment type="similarity">
    <text evidence="2">Belongs to the transposase 11 family.</text>
</comment>
<evidence type="ECO:0000256" key="5">
    <source>
        <dbReference type="ARBA" id="ARBA00023172"/>
    </source>
</evidence>
<dbReference type="Pfam" id="PF01609">
    <property type="entry name" value="DDE_Tnp_1"/>
    <property type="match status" value="1"/>
</dbReference>
<protein>
    <submittedName>
        <fullName evidence="8">IS5 family transposase</fullName>
    </submittedName>
</protein>
<dbReference type="NCBIfam" id="NF033581">
    <property type="entry name" value="transpos_IS5_4"/>
    <property type="match status" value="1"/>
</dbReference>
<comment type="function">
    <text evidence="1">Involved in the transposition of the insertion sequence IS5.</text>
</comment>
<evidence type="ECO:0000313" key="9">
    <source>
        <dbReference type="Proteomes" id="UP001596457"/>
    </source>
</evidence>
<evidence type="ECO:0000256" key="2">
    <source>
        <dbReference type="ARBA" id="ARBA00010075"/>
    </source>
</evidence>
<reference evidence="9" key="1">
    <citation type="journal article" date="2019" name="Int. J. Syst. Evol. Microbiol.">
        <title>The Global Catalogue of Microorganisms (GCM) 10K type strain sequencing project: providing services to taxonomists for standard genome sequencing and annotation.</title>
        <authorList>
            <consortium name="The Broad Institute Genomics Platform"/>
            <consortium name="The Broad Institute Genome Sequencing Center for Infectious Disease"/>
            <person name="Wu L."/>
            <person name="Ma J."/>
        </authorList>
    </citation>
    <scope>NUCLEOTIDE SEQUENCE [LARGE SCALE GENOMIC DNA]</scope>
    <source>
        <strain evidence="9">CCUG 53903</strain>
    </source>
</reference>
<dbReference type="PANTHER" id="PTHR35604:SF2">
    <property type="entry name" value="TRANSPOSASE INSH FOR INSERTION SEQUENCE ELEMENT IS5A-RELATED"/>
    <property type="match status" value="1"/>
</dbReference>
<dbReference type="InterPro" id="IPR002559">
    <property type="entry name" value="Transposase_11"/>
</dbReference>
<feature type="domain" description="Transposase InsH N-terminal" evidence="7">
    <location>
        <begin position="15"/>
        <end position="111"/>
    </location>
</feature>
<sequence length="336" mass="37213">MKQMSFASAEYAGKKRVTRREKFLGEMAQVVPWTALEAVIEPHYPKSGRVGRPPIGVPVMLRMYFLQQWFGLSDDGLEDAVYDSCAMREFLGVDLSVQDVPDATTVLKFRRLLETHDLTTQIFEAINAHLSERGLLLKEGTLIDATIIAAAPSTKNKDRQRDPEMHQTKKGNQWFFGLKGHIGADASSGLVHSVHATAANESDVAHAHQLLHGQELHVFADGGYTGVEKRPEIKAAKEAGAIRSDVNWLVAAKRSQLKAMPEGTLKTLAQALEKTKAQIRAHIEHPFHVVKNIFKYKKARYKGLAKNAAQLKTLFGLANLVRAKRSLMKMQGVGAS</sequence>
<keyword evidence="9" id="KW-1185">Reference proteome</keyword>
<dbReference type="InterPro" id="IPR047959">
    <property type="entry name" value="Transpos_IS5"/>
</dbReference>
<evidence type="ECO:0000256" key="1">
    <source>
        <dbReference type="ARBA" id="ARBA00003544"/>
    </source>
</evidence>
<evidence type="ECO:0000259" key="7">
    <source>
        <dbReference type="Pfam" id="PF05598"/>
    </source>
</evidence>
<comment type="caution">
    <text evidence="8">The sequence shown here is derived from an EMBL/GenBank/DDBJ whole genome shotgun (WGS) entry which is preliminary data.</text>
</comment>
<evidence type="ECO:0000256" key="3">
    <source>
        <dbReference type="ARBA" id="ARBA00022578"/>
    </source>
</evidence>
<organism evidence="8 9">
    <name type="scientific">Hydrogenophaga defluvii</name>
    <dbReference type="NCBI Taxonomy" id="249410"/>
    <lineage>
        <taxon>Bacteria</taxon>
        <taxon>Pseudomonadati</taxon>
        <taxon>Pseudomonadota</taxon>
        <taxon>Betaproteobacteria</taxon>
        <taxon>Burkholderiales</taxon>
        <taxon>Comamonadaceae</taxon>
        <taxon>Hydrogenophaga</taxon>
    </lineage>
</organism>
<dbReference type="Proteomes" id="UP001596457">
    <property type="component" value="Unassembled WGS sequence"/>
</dbReference>
<evidence type="ECO:0000259" key="6">
    <source>
        <dbReference type="Pfam" id="PF01609"/>
    </source>
</evidence>
<dbReference type="PANTHER" id="PTHR35604">
    <property type="entry name" value="TRANSPOSASE INSH FOR INSERTION SEQUENCE ELEMENT IS5A-RELATED"/>
    <property type="match status" value="1"/>
</dbReference>